<name>A0AB38YX08_9GAMM</name>
<gene>
    <name evidence="1" type="ORF">RHP80_01005</name>
</gene>
<dbReference type="GO" id="GO:0000287">
    <property type="term" value="F:magnesium ion binding"/>
    <property type="evidence" value="ECO:0007669"/>
    <property type="project" value="TreeGrafter"/>
</dbReference>
<dbReference type="InterPro" id="IPR006385">
    <property type="entry name" value="HAD_hydro_SerB1"/>
</dbReference>
<dbReference type="NCBIfam" id="TIGR01488">
    <property type="entry name" value="HAD-SF-IB"/>
    <property type="match status" value="1"/>
</dbReference>
<evidence type="ECO:0000313" key="2">
    <source>
        <dbReference type="Proteomes" id="UP001256400"/>
    </source>
</evidence>
<organism evidence="1 2">
    <name type="scientific">Acinetobacter soli</name>
    <dbReference type="NCBI Taxonomy" id="487316"/>
    <lineage>
        <taxon>Bacteria</taxon>
        <taxon>Pseudomonadati</taxon>
        <taxon>Pseudomonadota</taxon>
        <taxon>Gammaproteobacteria</taxon>
        <taxon>Moraxellales</taxon>
        <taxon>Moraxellaceae</taxon>
        <taxon>Acinetobacter</taxon>
    </lineage>
</organism>
<dbReference type="Proteomes" id="UP001256400">
    <property type="component" value="Chromosome"/>
</dbReference>
<dbReference type="EMBL" id="CP134206">
    <property type="protein sequence ID" value="WND05779.1"/>
    <property type="molecule type" value="Genomic_DNA"/>
</dbReference>
<dbReference type="AlphaFoldDB" id="A0AB38YX08"/>
<dbReference type="GO" id="GO:0036424">
    <property type="term" value="F:L-phosphoserine phosphatase activity"/>
    <property type="evidence" value="ECO:0007669"/>
    <property type="project" value="TreeGrafter"/>
</dbReference>
<dbReference type="InterPro" id="IPR050582">
    <property type="entry name" value="HAD-like_SerB"/>
</dbReference>
<keyword evidence="1" id="KW-0378">Hydrolase</keyword>
<dbReference type="Gene3D" id="3.40.50.1000">
    <property type="entry name" value="HAD superfamily/HAD-like"/>
    <property type="match status" value="1"/>
</dbReference>
<protein>
    <submittedName>
        <fullName evidence="1">HAD family hydrolase</fullName>
        <ecNumber evidence="1">3.1.3.-</ecNumber>
    </submittedName>
</protein>
<dbReference type="Pfam" id="PF12710">
    <property type="entry name" value="HAD"/>
    <property type="match status" value="1"/>
</dbReference>
<dbReference type="PANTHER" id="PTHR43344">
    <property type="entry name" value="PHOSPHOSERINE PHOSPHATASE"/>
    <property type="match status" value="1"/>
</dbReference>
<dbReference type="EC" id="3.1.3.-" evidence="1"/>
<dbReference type="GO" id="GO:0006564">
    <property type="term" value="P:L-serine biosynthetic process"/>
    <property type="evidence" value="ECO:0007669"/>
    <property type="project" value="TreeGrafter"/>
</dbReference>
<evidence type="ECO:0000313" key="1">
    <source>
        <dbReference type="EMBL" id="WND05779.1"/>
    </source>
</evidence>
<dbReference type="NCBIfam" id="TIGR01490">
    <property type="entry name" value="HAD-SF-IB-hyp1"/>
    <property type="match status" value="1"/>
</dbReference>
<reference evidence="1" key="1">
    <citation type="submission" date="2023-09" db="EMBL/GenBank/DDBJ databases">
        <title>Acinetobacter soli.</title>
        <authorList>
            <person name="Kim B."/>
            <person name="Kim D."/>
            <person name="Park D."/>
        </authorList>
    </citation>
    <scope>NUCLEOTIDE SEQUENCE</scope>
    <source>
        <strain evidence="1">2023.05</strain>
    </source>
</reference>
<dbReference type="CDD" id="cd02612">
    <property type="entry name" value="HAD_PGPPase"/>
    <property type="match status" value="1"/>
</dbReference>
<dbReference type="Gene3D" id="1.20.1440.100">
    <property type="entry name" value="SG protein - dephosphorylation function"/>
    <property type="match status" value="1"/>
</dbReference>
<dbReference type="InterPro" id="IPR023214">
    <property type="entry name" value="HAD_sf"/>
</dbReference>
<accession>A0AB38YX08</accession>
<dbReference type="InterPro" id="IPR036412">
    <property type="entry name" value="HAD-like_sf"/>
</dbReference>
<proteinExistence type="predicted"/>
<dbReference type="GO" id="GO:0005737">
    <property type="term" value="C:cytoplasm"/>
    <property type="evidence" value="ECO:0007669"/>
    <property type="project" value="TreeGrafter"/>
</dbReference>
<dbReference type="PANTHER" id="PTHR43344:SF14">
    <property type="entry name" value="HAD-IB FAMILY HYDROLASE"/>
    <property type="match status" value="1"/>
</dbReference>
<dbReference type="SUPFAM" id="SSF56784">
    <property type="entry name" value="HAD-like"/>
    <property type="match status" value="1"/>
</dbReference>
<sequence>MNNIAFFDFDGTITSTDSYTPFIFQTIPASRMKKGKFLLAPYILGYRLNLIRGTVLRSKIFKLGFAGLDANELQQKGLSFSQSYLPQIIRPQALERIQWHLAQGDRVVVVSASMDVYLKPWCAQYGLDLLCSEIDAIDGKITGIYKNGDCSREVKKQRILDNYDLSLYAAIYAYGDTIEDHEMLSLATHAFYRWQPVHLNSL</sequence>
<dbReference type="RefSeq" id="WP_025094485.1">
    <property type="nucleotide sequence ID" value="NZ_BKFD01000003.1"/>
</dbReference>